<sequence length="245" mass="26355">MIVSLPMYDRAETAAANDALWQGVRARLGYGPEALHRDIGLWEAWLAPDLLLSQTCNLPYRLRLHGHVQLVGSPDYELPGCPPGYYNSVLVARADDDRALPQLAKRSVINQPHSQSGFGALWYHLADHGITPTIVGESGGHVRSAPMVAEGAGDLACIDALSWRLIKRHDPVAAQLREIDRTAPTPATPYITGAGTDLDALRESLSGAIAGLAPEHREALSLQDLAVLDEAAYLNLPNPPARDAA</sequence>
<protein>
    <submittedName>
        <fullName evidence="1">Phosphonate ABC transporter substrate-binding protein</fullName>
    </submittedName>
</protein>
<evidence type="ECO:0000313" key="1">
    <source>
        <dbReference type="EMBL" id="PTX49740.1"/>
    </source>
</evidence>
<accession>A0A2T6B103</accession>
<keyword evidence="2" id="KW-1185">Reference proteome</keyword>
<comment type="caution">
    <text evidence="1">The sequence shown here is derived from an EMBL/GenBank/DDBJ whole genome shotgun (WGS) entry which is preliminary data.</text>
</comment>
<dbReference type="EMBL" id="QBKN01000006">
    <property type="protein sequence ID" value="PTX49740.1"/>
    <property type="molecule type" value="Genomic_DNA"/>
</dbReference>
<name>A0A2T6B103_9RHOB</name>
<reference evidence="1 2" key="1">
    <citation type="submission" date="2018-04" db="EMBL/GenBank/DDBJ databases">
        <title>Genomic Encyclopedia of Archaeal and Bacterial Type Strains, Phase II (KMG-II): from individual species to whole genera.</title>
        <authorList>
            <person name="Goeker M."/>
        </authorList>
    </citation>
    <scope>NUCLEOTIDE SEQUENCE [LARGE SCALE GENOMIC DNA]</scope>
    <source>
        <strain evidence="1 2">DSM 29329</strain>
    </source>
</reference>
<gene>
    <name evidence="1" type="ORF">C8N44_106118</name>
</gene>
<dbReference type="Proteomes" id="UP000244069">
    <property type="component" value="Unassembled WGS sequence"/>
</dbReference>
<dbReference type="RefSeq" id="WP_107975356.1">
    <property type="nucleotide sequence ID" value="NZ_BMEZ01000006.1"/>
</dbReference>
<dbReference type="AlphaFoldDB" id="A0A2T6B103"/>
<dbReference type="OrthoDB" id="7353682at2"/>
<proteinExistence type="predicted"/>
<dbReference type="PANTHER" id="PTHR35841:SF1">
    <property type="entry name" value="PHOSPHONATES-BINDING PERIPLASMIC PROTEIN"/>
    <property type="match status" value="1"/>
</dbReference>
<dbReference type="SUPFAM" id="SSF53850">
    <property type="entry name" value="Periplasmic binding protein-like II"/>
    <property type="match status" value="1"/>
</dbReference>
<evidence type="ECO:0000313" key="2">
    <source>
        <dbReference type="Proteomes" id="UP000244069"/>
    </source>
</evidence>
<organism evidence="1 2">
    <name type="scientific">Allosediminivita pacifica</name>
    <dbReference type="NCBI Taxonomy" id="1267769"/>
    <lineage>
        <taxon>Bacteria</taxon>
        <taxon>Pseudomonadati</taxon>
        <taxon>Pseudomonadota</taxon>
        <taxon>Alphaproteobacteria</taxon>
        <taxon>Rhodobacterales</taxon>
        <taxon>Paracoccaceae</taxon>
        <taxon>Allosediminivita</taxon>
    </lineage>
</organism>
<dbReference type="Gene3D" id="3.40.190.10">
    <property type="entry name" value="Periplasmic binding protein-like II"/>
    <property type="match status" value="1"/>
</dbReference>
<dbReference type="Pfam" id="PF12974">
    <property type="entry name" value="Phosphonate-bd"/>
    <property type="match status" value="1"/>
</dbReference>
<dbReference type="PANTHER" id="PTHR35841">
    <property type="entry name" value="PHOSPHONATES-BINDING PERIPLASMIC PROTEIN"/>
    <property type="match status" value="1"/>
</dbReference>